<evidence type="ECO:0000313" key="2">
    <source>
        <dbReference type="EMBL" id="KAF6009896.1"/>
    </source>
</evidence>
<accession>A0A8H6BE18</accession>
<evidence type="ECO:0000313" key="3">
    <source>
        <dbReference type="Proteomes" id="UP000568158"/>
    </source>
</evidence>
<protein>
    <submittedName>
        <fullName evidence="2">Uncharacterized protein</fullName>
    </submittedName>
</protein>
<comment type="caution">
    <text evidence="2">The sequence shown here is derived from an EMBL/GenBank/DDBJ whole genome shotgun (WGS) entry which is preliminary data.</text>
</comment>
<evidence type="ECO:0000256" key="1">
    <source>
        <dbReference type="SAM" id="Phobius"/>
    </source>
</evidence>
<gene>
    <name evidence="2" type="ORF">HII12_003442</name>
</gene>
<proteinExistence type="predicted"/>
<sequence>MTSLLCHHLYPPDLDVTTFTTTSCEGTITYTIVITVTSYSTSAGTYKYTSTADTISFGNLPIATSDSFLDTTSATLESVTDAAGTKTVTTTDCPTTSPTSAEISVSASHSTIESYLVTKSSAIFKSTEEISHTKIGESSAALSPPKTSYDSDTLYTTVTITTCDSQGSTYVTVTSYPKYYFSSEFVSGISSTGGAVTTRANYLTEWKNTTSTTISDIGSQNTYDSSLSLTELITTVNSTSSETSSFDDCQIFTTTVFLWRNATSVMMKFPSTASTLTTSGFIFIGLITFMVVILI</sequence>
<dbReference type="AlphaFoldDB" id="A0A8H6BE18"/>
<reference evidence="2 3" key="1">
    <citation type="journal article" date="2020" name="Appl. Microbiol. Biotechnol.">
        <title>Targeted gene deletion in Brettanomyces bruxellensis with an expression-free CRISPR-Cas9 system.</title>
        <authorList>
            <person name="Varela C."/>
            <person name="Bartel C."/>
            <person name="Onetto C."/>
            <person name="Borneman A."/>
        </authorList>
    </citation>
    <scope>NUCLEOTIDE SEQUENCE [LARGE SCALE GENOMIC DNA]</scope>
    <source>
        <strain evidence="2 3">AWRI1613</strain>
    </source>
</reference>
<name>A0A8H6BE18_DEKBR</name>
<keyword evidence="1" id="KW-0472">Membrane</keyword>
<dbReference type="EMBL" id="JABCYN010000030">
    <property type="protein sequence ID" value="KAF6009896.1"/>
    <property type="molecule type" value="Genomic_DNA"/>
</dbReference>
<dbReference type="Proteomes" id="UP000568158">
    <property type="component" value="Unassembled WGS sequence"/>
</dbReference>
<organism evidence="2 3">
    <name type="scientific">Dekkera bruxellensis</name>
    <name type="common">Brettanomyces custersii</name>
    <dbReference type="NCBI Taxonomy" id="5007"/>
    <lineage>
        <taxon>Eukaryota</taxon>
        <taxon>Fungi</taxon>
        <taxon>Dikarya</taxon>
        <taxon>Ascomycota</taxon>
        <taxon>Saccharomycotina</taxon>
        <taxon>Pichiomycetes</taxon>
        <taxon>Pichiales</taxon>
        <taxon>Pichiaceae</taxon>
        <taxon>Brettanomyces</taxon>
    </lineage>
</organism>
<keyword evidence="1" id="KW-1133">Transmembrane helix</keyword>
<feature type="transmembrane region" description="Helical" evidence="1">
    <location>
        <begin position="276"/>
        <end position="294"/>
    </location>
</feature>
<keyword evidence="1" id="KW-0812">Transmembrane</keyword>